<feature type="compositionally biased region" description="Polar residues" evidence="14">
    <location>
        <begin position="147"/>
        <end position="163"/>
    </location>
</feature>
<dbReference type="Pfam" id="PF08163">
    <property type="entry name" value="DNAPKcs_CC3"/>
    <property type="match status" value="1"/>
</dbReference>
<sequence>MEVDVYDKSNISQRQAAFLLFSKFTKEVLCRMKQFKEDLLASCLMLVLALPREIVELHMTSIVPALQSAFKIGLSYLPLAVAGLKALEHWSSTLPKHVITPHYEQLLPCLDAYLKTKVNEADSSETTVALTSSKASKGRKKIPVRVKQTTANRKSNNQQSTESQLSVVQQTCVRLLGQLGGNNNIHLVKITKEDIAKHALAWDTEKHLRFDVPFMDIKPAVYFDTFLPRITELSLGSSDRQTKVAACELLHSVVLFMLGKGSIQPDSTLEKHPMVALYRKVFPVILKLASDVEQVAKQLFDPLTMQLIHWFTKNEVFESPETVALLDAIVDGLHHPTDTALRDFSAQGLKEFLKWSIKQTTPKQLEKKPINVKSILKRLYSNALHPSAFKRLGSALGFNAIYTVFREVDSLVDTFIFEILAVYVESLAMAHKDDKSLGTQEQCKQAIHHAERIIKAKADMLHKDKESRRAGGDWKRKNLFYAVKWLLRQCGRPQTECRHVCMELFCTLAPCSKLKSVDIKSGKQFIELHMNKDSKHITLRFEGASYMNEEYRIGLTTRSTIDKMDVVFSISKVMEWFDLLQASLECYTWLFGQDLSKPSIIFDKERGSVLFDSLCHFTKEIALENIDGVAKLFKEKHETGIFTPKEVDDFNRAKCTTIVRVLDFLMAVLQPKHKADTLKVMHKDLLSAPLWNMVILCILNPASLGFNMADVETMIQLPKETEGLLTILKRSLPESVLKDFYRAIRTKITDKSMSLSEMLPIQLSDPALDHIHTTHLIHGYEQLYNSGVLPALQDKATIVGLSKQMAQTVIKGITIEEGPQMRVEALSPSALELARCLLEFAILTGFNADDLTAYILDKTVILNVSGQTTSYLGVTFYSLFQNAINKHLILHSDSVLPKLLKQAAKERFIVSDVLTGTLDQLIRNKQQRKDHGSKFVHLLLEQWHHLSSWWEPDATQEQRTIILALITKILLIDSKASTDVDQSGFKAMFDTYCFFLTDPKTALVFKTKVLDLLPFFTVLPQQYIEKLKERLDRFVSDHFPSRSSEFTIGTPKHTDYIAALNKLLYSLELSGSLMLLDLLISVVCREASHIHEDEIQLTLTRFIKRLPQDKQKEALDIPVNYFTKQNSFPNVIRRASIERICLPMMHLVHSAALKEFFVVHIKELMAMVDGPLRKTPETAFETQLTNRICAYGMIEVMYSRLTLQDVNTKDSIINERYMDYNAKTGKELTVKIAGLALGAKREDCRGETTLEELRRQYHCAACNCLIALTSCTQTTMKFFSTFTFQDDMAKGKFMFDNIIDKNKPYTFDIELTSPLSRKKKFVAIRSEVREAQTDDVTESQMPSSVHYLASQYLADSSLSSDLNQYDFSSTQHFSGSSIERAPSRATERRHSSNDEQDPTVVVQGDFMEMEMDPLNQHECMAPLIGILRHMKLNNIYTDSQPVTSMPSWMEALEKKMKDSTTHVNIKLFIAKLIINTEELFRPYAKYWLSPIVQLIVGGDNTSPGLHYMAVDLIVTLLSWATVAIPEDTTVDRAMASRLVEFVMANTYHPTKQVFKNNLEMLKTLIECWKSRIEVPTKVLYSQFSKVDLASKENETGIQMLGVLLANKLTPYKPTGSVERDKFYQSLANNMGFKYKSVYAASAEVVGMTLKHMADNPKSHPEGYLNSYIKFITSLLNDMSQHKKDNFIISVHKMALQFPPITDKFMTKLLFMLPGLHGEYRTHALEAILSRVDNIPNLFIELKAKGFLTMLSHRDESTQLVSLKIVNGMLKKISPEELLYFLPDVATFSKHPSAICRTVMYDIMMWIYDNYREEESEQGHTIMNLTKQCLLQGLSDEDIKNRLTVQNFWSDESRLPTGTIERMAAMLEAMYSPSTESHYLSYATNLLLEMTSKSPDFNRQIFEHPLSECTFNDYKVQSDWRQRHASMMPMFAETMQSQSSSGSEESLMQGGVRATQDVQQFTATQDMTDGGKGPYNWLTQSSLDTLQADQSFSMTTTQTQGASSLLFTIGKSSARKGRAIPKRKLHPGAGFGTSKLGGARRGEDQVDGEQGGESQAEVLRLKRRFLKSQAESRNFFARRSMKMKKIREEKLKEQRSKRESQVTMYRKYRIGDLPDIQIKYSYIIAPLQALAMRDSTLAKLLFSNLFQAIYDAIEHQKTEREAGILNEQIETSLNNMISTSIQYYPPFIGCVMDIAYNKAKKVKLDPSSVNTACLTSLQQPIGIILLEEMLLQTDAEPVPKKRARTTNKTVSADTAKWIELARLYRSLEEYDVLHGIFGGKIGTQNITQNALMLEARGDYLAAAKEYNKALEQEDWPGDEAPSSAEKDLWDNNRLQCYDHLTQWQKLQEVSTEQIDDNDPPRLDNIWDDTYYQEYYLPFVLRSKVKQMICQTGGEQQDLLDFVNNAMNHPDRKNLLENYYCEELAMMYLWNEQDDRARHYASVAEQAFIQDWCAMDVLMRSSRSSKLHQVHRLTEMQEYLQFITHESNFESKEPFKRLLNRWQERSPSVLNDPSGVWDDVITNRCAYLRLLEGKLEDRGCNIKDLVKEASMTFRLAQASSAMEQNNRGVTLAILKETRNSLGQSSEENALRWNHIFAQMKMNTIESNASPEQDNLTELHKTLDRLLNHCRFEILSSDIHLKRGHHMLVSRGFKMAASTILQSGSMRPFDDEEIGKLTALTGSKKNSFEEICSSLIESGYRHAKKSLEDSKDTSAMSKSNQDDVAKAHMSLVRYCDTFIRKQESDPKPEVQCGSFNAFPEQIMTSTLCAMKLNCDEARQRFPRLLQLIMLYPDTMSLFKGLVSEVPCWMFIGWLGQMVAVMDKAEAPAVWNILEDIAKHYPHALVYPFRITREGYSFKDSAVGKKSQVVSNRISALLKRATSTASQDQATLLIQALSQLGQPNLLFNDFVDLLKRRDMTKENAVNLYKEIYEQLLTTVADVKKERPDVSSSQKDLYDDDSDSEAREDPMPMILGHYRSTFALEFKKEADKLFGKKFELIKNMPLKDIQAKADKLKEKNTPEKLSEYSRWFVEFSKQDKPLVLEIPGQYDGQSKPMPEYHTKIAGFEEKVLVLTSIRRPRRISIRGSDEKEHKYLVKGGEDLRQDQRVQQLQVIMNQILKKDTACSHRNLQLVTYQVIPMTTRVGIIEWVSNSTTLKTFLHDALSKDEMIRISKAGTSHYNMVFGKKFTRKQQNQAYWYMYGNLSKTAIEQEFKEKQNYYPWDLSRRAFKQMSRSPEAFFTLRSQFMRSYSTMCICQYIMGIGDRHLSNSMVNTATGEVVGIDFGHMFGSATIFLAIPELMPFRLTNQLLSLMMPLRDTGLVEQTMVHTLRALRGNTDLLINTMDVFIHDVSLDMVAFSLKQTIKNVDADEDSDSEESKVGEWYPREKISYARRKLEGGNPAFIIRDEFHLGATYNNHNVFPESYKKAFDSVILGASNSKRDGYQSFRSKLPEKGLSVEDQVKALIDQAIDPNILGRVYGGWEPWV</sequence>
<dbReference type="PROSITE" id="PS51189">
    <property type="entry name" value="FAT"/>
    <property type="match status" value="1"/>
</dbReference>
<dbReference type="GO" id="GO:0000723">
    <property type="term" value="P:telomere maintenance"/>
    <property type="evidence" value="ECO:0007669"/>
    <property type="project" value="TreeGrafter"/>
</dbReference>
<evidence type="ECO:0000256" key="4">
    <source>
        <dbReference type="ARBA" id="ARBA00018077"/>
    </source>
</evidence>
<dbReference type="InterPro" id="IPR045581">
    <property type="entry name" value="DNAPKcs_CC5"/>
</dbReference>
<dbReference type="Proteomes" id="UP000749559">
    <property type="component" value="Unassembled WGS sequence"/>
</dbReference>
<dbReference type="GO" id="GO:0005524">
    <property type="term" value="F:ATP binding"/>
    <property type="evidence" value="ECO:0007669"/>
    <property type="project" value="UniProtKB-KW"/>
</dbReference>
<dbReference type="InterPro" id="IPR037706">
    <property type="entry name" value="DNA-PK_dom"/>
</dbReference>
<dbReference type="Pfam" id="PF00454">
    <property type="entry name" value="PI3_PI4_kinase"/>
    <property type="match status" value="1"/>
</dbReference>
<dbReference type="InterPro" id="IPR014009">
    <property type="entry name" value="PIK_FAT"/>
</dbReference>
<dbReference type="PROSITE" id="PS50290">
    <property type="entry name" value="PI3_4_KINASE_3"/>
    <property type="match status" value="1"/>
</dbReference>
<evidence type="ECO:0000256" key="11">
    <source>
        <dbReference type="ARBA" id="ARBA00022840"/>
    </source>
</evidence>
<keyword evidence="6" id="KW-0597">Phosphoprotein</keyword>
<keyword evidence="16" id="KW-1185">Reference proteome</keyword>
<evidence type="ECO:0000256" key="5">
    <source>
        <dbReference type="ARBA" id="ARBA00022527"/>
    </source>
</evidence>
<feature type="region of interest" description="Disordered" evidence="14">
    <location>
        <begin position="141"/>
        <end position="163"/>
    </location>
</feature>
<protein>
    <recommendedName>
        <fullName evidence="4">DNA-dependent protein kinase catalytic subunit</fullName>
        <ecNumber evidence="3">2.7.11.1</ecNumber>
    </recommendedName>
</protein>
<evidence type="ECO:0000313" key="15">
    <source>
        <dbReference type="EMBL" id="CAH1795603.1"/>
    </source>
</evidence>
<name>A0A8J1U7E5_OWEFU</name>
<evidence type="ECO:0000256" key="2">
    <source>
        <dbReference type="ARBA" id="ARBA00011031"/>
    </source>
</evidence>
<dbReference type="Pfam" id="PF02260">
    <property type="entry name" value="FATC"/>
    <property type="match status" value="1"/>
</dbReference>
<feature type="region of interest" description="Disordered" evidence="14">
    <location>
        <begin position="2942"/>
        <end position="2964"/>
    </location>
</feature>
<comment type="subcellular location">
    <subcellularLocation>
        <location evidence="1">Nucleus</location>
        <location evidence="1">Nucleolus</location>
    </subcellularLocation>
</comment>
<keyword evidence="12" id="KW-0234">DNA repair</keyword>
<keyword evidence="11" id="KW-0067">ATP-binding</keyword>
<dbReference type="InterPro" id="IPR011009">
    <property type="entry name" value="Kinase-like_dom_sf"/>
</dbReference>
<comment type="caution">
    <text evidence="15">The sequence shown here is derived from an EMBL/GenBank/DDBJ whole genome shotgun (WGS) entry which is preliminary data.</text>
</comment>
<feature type="compositionally biased region" description="Basic residues" evidence="14">
    <location>
        <begin position="2016"/>
        <end position="2025"/>
    </location>
</feature>
<dbReference type="Pfam" id="PF02259">
    <property type="entry name" value="FAT"/>
    <property type="match status" value="1"/>
</dbReference>
<dbReference type="SMART" id="SM01343">
    <property type="entry name" value="FATC"/>
    <property type="match status" value="1"/>
</dbReference>
<dbReference type="SUPFAM" id="SSF48371">
    <property type="entry name" value="ARM repeat"/>
    <property type="match status" value="2"/>
</dbReference>
<dbReference type="OrthoDB" id="431717at2759"/>
<dbReference type="GO" id="GO:0004677">
    <property type="term" value="F:DNA-dependent protein kinase activity"/>
    <property type="evidence" value="ECO:0007669"/>
    <property type="project" value="InterPro"/>
</dbReference>
<keyword evidence="10" id="KW-0418">Kinase</keyword>
<keyword evidence="8" id="KW-0547">Nucleotide-binding</keyword>
<dbReference type="InterPro" id="IPR003152">
    <property type="entry name" value="FATC_dom"/>
</dbReference>
<evidence type="ECO:0000256" key="13">
    <source>
        <dbReference type="ARBA" id="ARBA00023242"/>
    </source>
</evidence>
<keyword evidence="13" id="KW-0539">Nucleus</keyword>
<dbReference type="GO" id="GO:0006303">
    <property type="term" value="P:double-strand break repair via nonhomologous end joining"/>
    <property type="evidence" value="ECO:0007669"/>
    <property type="project" value="InterPro"/>
</dbReference>
<dbReference type="PROSITE" id="PS51190">
    <property type="entry name" value="FATC"/>
    <property type="match status" value="1"/>
</dbReference>
<dbReference type="Pfam" id="PF20500">
    <property type="entry name" value="DNA-PKcs_N"/>
    <property type="match status" value="1"/>
</dbReference>
<reference evidence="15" key="1">
    <citation type="submission" date="2022-03" db="EMBL/GenBank/DDBJ databases">
        <authorList>
            <person name="Martin C."/>
        </authorList>
    </citation>
    <scope>NUCLEOTIDE SEQUENCE</scope>
</reference>
<evidence type="ECO:0000256" key="12">
    <source>
        <dbReference type="ARBA" id="ARBA00023204"/>
    </source>
</evidence>
<dbReference type="EC" id="2.7.11.1" evidence="3"/>
<dbReference type="PANTHER" id="PTHR11139">
    <property type="entry name" value="ATAXIA TELANGIECTASIA MUTATED ATM -RELATED"/>
    <property type="match status" value="1"/>
</dbReference>
<dbReference type="InterPro" id="IPR036940">
    <property type="entry name" value="PI3/4_kinase_cat_sf"/>
</dbReference>
<dbReference type="SUPFAM" id="SSF56112">
    <property type="entry name" value="Protein kinase-like (PK-like)"/>
    <property type="match status" value="1"/>
</dbReference>
<evidence type="ECO:0000256" key="14">
    <source>
        <dbReference type="SAM" id="MobiDB-lite"/>
    </source>
</evidence>
<comment type="similarity">
    <text evidence="2">Belongs to the PI3/PI4-kinase family.</text>
</comment>
<dbReference type="InterPro" id="IPR003151">
    <property type="entry name" value="PIK-rel_kinase_FAT"/>
</dbReference>
<dbReference type="GO" id="GO:0008630">
    <property type="term" value="P:intrinsic apoptotic signaling pathway in response to DNA damage"/>
    <property type="evidence" value="ECO:0007669"/>
    <property type="project" value="TreeGrafter"/>
</dbReference>
<dbReference type="InterPro" id="IPR016024">
    <property type="entry name" value="ARM-type_fold"/>
</dbReference>
<keyword evidence="9" id="KW-0227">DNA damage</keyword>
<dbReference type="InterPro" id="IPR018936">
    <property type="entry name" value="PI3/4_kinase_CS"/>
</dbReference>
<dbReference type="InterPro" id="IPR050517">
    <property type="entry name" value="DDR_Repair_Kinase"/>
</dbReference>
<dbReference type="Gene3D" id="1.10.1070.11">
    <property type="entry name" value="Phosphatidylinositol 3-/4-kinase, catalytic domain"/>
    <property type="match status" value="1"/>
</dbReference>
<keyword evidence="5" id="KW-0723">Serine/threonine-protein kinase</keyword>
<evidence type="ECO:0000256" key="9">
    <source>
        <dbReference type="ARBA" id="ARBA00022763"/>
    </source>
</evidence>
<dbReference type="SMART" id="SM00146">
    <property type="entry name" value="PI3Kc"/>
    <property type="match status" value="1"/>
</dbReference>
<dbReference type="Pfam" id="PF20502">
    <property type="entry name" value="DNAPKcs_CC1-2"/>
    <property type="match status" value="1"/>
</dbReference>
<evidence type="ECO:0000256" key="3">
    <source>
        <dbReference type="ARBA" id="ARBA00012513"/>
    </source>
</evidence>
<keyword evidence="7" id="KW-0808">Transferase</keyword>
<proteinExistence type="inferred from homology"/>
<feature type="compositionally biased region" description="Basic and acidic residues" evidence="14">
    <location>
        <begin position="1381"/>
        <end position="1393"/>
    </location>
</feature>
<dbReference type="PANTHER" id="PTHR11139:SF68">
    <property type="entry name" value="DNA-DEPENDENT PROTEIN KINASE CATALYTIC SUBUNIT"/>
    <property type="match status" value="1"/>
</dbReference>
<dbReference type="GO" id="GO:0005730">
    <property type="term" value="C:nucleolus"/>
    <property type="evidence" value="ECO:0007669"/>
    <property type="project" value="UniProtKB-SubCell"/>
</dbReference>
<evidence type="ECO:0000256" key="1">
    <source>
        <dbReference type="ARBA" id="ARBA00004604"/>
    </source>
</evidence>
<organism evidence="15 16">
    <name type="scientific">Owenia fusiformis</name>
    <name type="common">Polychaete worm</name>
    <dbReference type="NCBI Taxonomy" id="6347"/>
    <lineage>
        <taxon>Eukaryota</taxon>
        <taxon>Metazoa</taxon>
        <taxon>Spiralia</taxon>
        <taxon>Lophotrochozoa</taxon>
        <taxon>Annelida</taxon>
        <taxon>Polychaeta</taxon>
        <taxon>Sedentaria</taxon>
        <taxon>Canalipalpata</taxon>
        <taxon>Sabellida</taxon>
        <taxon>Oweniida</taxon>
        <taxon>Oweniidae</taxon>
        <taxon>Owenia</taxon>
    </lineage>
</organism>
<dbReference type="InterPro" id="IPR012582">
    <property type="entry name" value="DNAPKcs_CC3"/>
</dbReference>
<dbReference type="SMART" id="SM01344">
    <property type="entry name" value="NUC194"/>
    <property type="match status" value="1"/>
</dbReference>
<dbReference type="InterPro" id="IPR046803">
    <property type="entry name" value="DNAPKcs_CC1-2"/>
</dbReference>
<feature type="region of interest" description="Disordered" evidence="14">
    <location>
        <begin position="1369"/>
        <end position="1397"/>
    </location>
</feature>
<evidence type="ECO:0000256" key="7">
    <source>
        <dbReference type="ARBA" id="ARBA00022679"/>
    </source>
</evidence>
<evidence type="ECO:0000256" key="8">
    <source>
        <dbReference type="ARBA" id="ARBA00022741"/>
    </source>
</evidence>
<evidence type="ECO:0000256" key="6">
    <source>
        <dbReference type="ARBA" id="ARBA00022553"/>
    </source>
</evidence>
<dbReference type="InterPro" id="IPR046804">
    <property type="entry name" value="DNA-PKcs_N"/>
</dbReference>
<dbReference type="EMBL" id="CAIIXF020000009">
    <property type="protein sequence ID" value="CAH1795603.1"/>
    <property type="molecule type" value="Genomic_DNA"/>
</dbReference>
<dbReference type="FunFam" id="3.30.1010.10:FF:000013">
    <property type="entry name" value="Protein kinase, DNA-activated, catalytic subunit"/>
    <property type="match status" value="1"/>
</dbReference>
<evidence type="ECO:0000256" key="10">
    <source>
        <dbReference type="ARBA" id="ARBA00022777"/>
    </source>
</evidence>
<feature type="region of interest" description="Disordered" evidence="14">
    <location>
        <begin position="2016"/>
        <end position="2053"/>
    </location>
</feature>
<dbReference type="InterPro" id="IPR000403">
    <property type="entry name" value="PI3/4_kinase_cat_dom"/>
</dbReference>
<dbReference type="PROSITE" id="PS00915">
    <property type="entry name" value="PI3_4_KINASE_1"/>
    <property type="match status" value="1"/>
</dbReference>
<dbReference type="Pfam" id="PF19704">
    <property type="entry name" value="DNAPKcs_CC5"/>
    <property type="match status" value="1"/>
</dbReference>
<evidence type="ECO:0000313" key="16">
    <source>
        <dbReference type="Proteomes" id="UP000749559"/>
    </source>
</evidence>
<accession>A0A8J1U7E5</accession>
<gene>
    <name evidence="15" type="ORF">OFUS_LOCUS20120</name>
</gene>
<dbReference type="CDD" id="cd05172">
    <property type="entry name" value="PIKKc_DNA-PK"/>
    <property type="match status" value="1"/>
</dbReference>
<dbReference type="Gene3D" id="3.30.1010.10">
    <property type="entry name" value="Phosphatidylinositol 3-kinase Catalytic Subunit, Chain A, domain 4"/>
    <property type="match status" value="1"/>
</dbReference>